<reference evidence="5 6" key="1">
    <citation type="journal article" date="2018" name="Proc. R. Soc. B">
        <title>A non-coding region near Follistatin controls head colour polymorphism in the Gouldian finch.</title>
        <authorList>
            <person name="Toomey M.B."/>
            <person name="Marques C.I."/>
            <person name="Andrade P."/>
            <person name="Araujo P.M."/>
            <person name="Sabatino S."/>
            <person name="Gazda M.A."/>
            <person name="Afonso S."/>
            <person name="Lopes R.J."/>
            <person name="Corbo J.C."/>
            <person name="Carneiro M."/>
        </authorList>
    </citation>
    <scope>NUCLEOTIDE SEQUENCE [LARGE SCALE GENOMIC DNA]</scope>
    <source>
        <strain evidence="5">Red01</strain>
        <tissue evidence="5">Muscle</tissue>
    </source>
</reference>
<dbReference type="InterPro" id="IPR015421">
    <property type="entry name" value="PyrdxlP-dep_Trfase_major"/>
</dbReference>
<keyword evidence="6" id="KW-1185">Reference proteome</keyword>
<evidence type="ECO:0000256" key="1">
    <source>
        <dbReference type="ARBA" id="ARBA00001933"/>
    </source>
</evidence>
<comment type="cofactor">
    <cofactor evidence="1">
        <name>pyridoxal 5'-phosphate</name>
        <dbReference type="ChEBI" id="CHEBI:597326"/>
    </cofactor>
</comment>
<dbReference type="SUPFAM" id="SSF53383">
    <property type="entry name" value="PLP-dependent transferases"/>
    <property type="match status" value="1"/>
</dbReference>
<protein>
    <recommendedName>
        <fullName evidence="4">Aromatic amino acid beta-eliminating lyase/threonine aldolase domain-containing protein</fullName>
    </recommendedName>
</protein>
<comment type="caution">
    <text evidence="5">The sequence shown here is derived from an EMBL/GenBank/DDBJ whole genome shotgun (WGS) entry which is preliminary data.</text>
</comment>
<gene>
    <name evidence="5" type="ORF">DV515_00013929</name>
</gene>
<dbReference type="PANTHER" id="PTHR48097:SF9">
    <property type="entry name" value="L-THREONINE ALDOLASE"/>
    <property type="match status" value="1"/>
</dbReference>
<feature type="domain" description="Aromatic amino acid beta-eliminating lyase/threonine aldolase" evidence="4">
    <location>
        <begin position="11"/>
        <end position="118"/>
    </location>
</feature>
<sequence length="174" mass="18485">MTAECSSGQCVEPAQIAQHCDSVSLCFSKVCLCGEGSPGLAGASTSWSLALVCRTWAPQLVLAGCREFVTKAWGVWKLLGRGMGQVGVLAAAATHLRLQQVEAMMHRDHNNTWSFAEGTSGPLSVLRCDNTPGTAQQCCCTGGLHTIPGWPHWVSSQVRMLLGSSPGWSARIMP</sequence>
<evidence type="ECO:0000313" key="5">
    <source>
        <dbReference type="EMBL" id="RLV92052.1"/>
    </source>
</evidence>
<dbReference type="InterPro" id="IPR001597">
    <property type="entry name" value="ArAA_b-elim_lyase/Thr_aldolase"/>
</dbReference>
<comment type="similarity">
    <text evidence="2">Belongs to the threonine aldolase family.</text>
</comment>
<dbReference type="Pfam" id="PF01212">
    <property type="entry name" value="Beta_elim_lyase"/>
    <property type="match status" value="1"/>
</dbReference>
<dbReference type="Gene3D" id="3.40.640.10">
    <property type="entry name" value="Type I PLP-dependent aspartate aminotransferase-like (Major domain)"/>
    <property type="match status" value="1"/>
</dbReference>
<keyword evidence="3" id="KW-0663">Pyridoxal phosphate</keyword>
<dbReference type="GO" id="GO:0006545">
    <property type="term" value="P:glycine biosynthetic process"/>
    <property type="evidence" value="ECO:0007669"/>
    <property type="project" value="TreeGrafter"/>
</dbReference>
<evidence type="ECO:0000256" key="3">
    <source>
        <dbReference type="ARBA" id="ARBA00022898"/>
    </source>
</evidence>
<dbReference type="InterPro" id="IPR015424">
    <property type="entry name" value="PyrdxlP-dep_Trfase"/>
</dbReference>
<evidence type="ECO:0000313" key="6">
    <source>
        <dbReference type="Proteomes" id="UP000276834"/>
    </source>
</evidence>
<accession>A0A3L8RZD6</accession>
<dbReference type="STRING" id="44316.ENSEGOP00005016046"/>
<dbReference type="EMBL" id="QUSF01000104">
    <property type="protein sequence ID" value="RLV92052.1"/>
    <property type="molecule type" value="Genomic_DNA"/>
</dbReference>
<dbReference type="GO" id="GO:0008732">
    <property type="term" value="F:L-allo-threonine aldolase activity"/>
    <property type="evidence" value="ECO:0007669"/>
    <property type="project" value="TreeGrafter"/>
</dbReference>
<dbReference type="Proteomes" id="UP000276834">
    <property type="component" value="Unassembled WGS sequence"/>
</dbReference>
<evidence type="ECO:0000256" key="2">
    <source>
        <dbReference type="ARBA" id="ARBA00006966"/>
    </source>
</evidence>
<dbReference type="GO" id="GO:0005829">
    <property type="term" value="C:cytosol"/>
    <property type="evidence" value="ECO:0007669"/>
    <property type="project" value="TreeGrafter"/>
</dbReference>
<organism evidence="5 6">
    <name type="scientific">Chloebia gouldiae</name>
    <name type="common">Gouldian finch</name>
    <name type="synonym">Erythrura gouldiae</name>
    <dbReference type="NCBI Taxonomy" id="44316"/>
    <lineage>
        <taxon>Eukaryota</taxon>
        <taxon>Metazoa</taxon>
        <taxon>Chordata</taxon>
        <taxon>Craniata</taxon>
        <taxon>Vertebrata</taxon>
        <taxon>Euteleostomi</taxon>
        <taxon>Archelosauria</taxon>
        <taxon>Archosauria</taxon>
        <taxon>Dinosauria</taxon>
        <taxon>Saurischia</taxon>
        <taxon>Theropoda</taxon>
        <taxon>Coelurosauria</taxon>
        <taxon>Aves</taxon>
        <taxon>Neognathae</taxon>
        <taxon>Neoaves</taxon>
        <taxon>Telluraves</taxon>
        <taxon>Australaves</taxon>
        <taxon>Passeriformes</taxon>
        <taxon>Passeroidea</taxon>
        <taxon>Passeridae</taxon>
        <taxon>Chloebia</taxon>
    </lineage>
</organism>
<dbReference type="GO" id="GO:0006567">
    <property type="term" value="P:L-threonine catabolic process"/>
    <property type="evidence" value="ECO:0007669"/>
    <property type="project" value="TreeGrafter"/>
</dbReference>
<evidence type="ECO:0000259" key="4">
    <source>
        <dbReference type="Pfam" id="PF01212"/>
    </source>
</evidence>
<dbReference type="AlphaFoldDB" id="A0A3L8RZD6"/>
<name>A0A3L8RZD6_CHLGU</name>
<proteinExistence type="inferred from homology"/>
<dbReference type="PANTHER" id="PTHR48097">
    <property type="entry name" value="L-THREONINE ALDOLASE-RELATED"/>
    <property type="match status" value="1"/>
</dbReference>
<dbReference type="OrthoDB" id="10261951at2759"/>